<accession>A0A162N6P2</accession>
<keyword evidence="1" id="KW-1133">Transmembrane helix</keyword>
<evidence type="ECO:0000313" key="2">
    <source>
        <dbReference type="EMBL" id="OAD66274.1"/>
    </source>
</evidence>
<protein>
    <submittedName>
        <fullName evidence="2">Uncharacterized protein</fullName>
    </submittedName>
</protein>
<reference evidence="3" key="1">
    <citation type="submission" date="2015-06" db="EMBL/GenBank/DDBJ databases">
        <title>Expansion of signal transduction pathways in fungi by whole-genome duplication.</title>
        <authorList>
            <consortium name="DOE Joint Genome Institute"/>
            <person name="Corrochano L.M."/>
            <person name="Kuo A."/>
            <person name="Marcet-Houben M."/>
            <person name="Polaino S."/>
            <person name="Salamov A."/>
            <person name="Villalobos J.M."/>
            <person name="Alvarez M.I."/>
            <person name="Avalos J."/>
            <person name="Benito E.P."/>
            <person name="Benoit I."/>
            <person name="Burger G."/>
            <person name="Camino L.P."/>
            <person name="Canovas D."/>
            <person name="Cerda-Olmedo E."/>
            <person name="Cheng J.-F."/>
            <person name="Dominguez A."/>
            <person name="Elias M."/>
            <person name="Eslava A.P."/>
            <person name="Glaser F."/>
            <person name="Grimwood J."/>
            <person name="Gutierrez G."/>
            <person name="Heitman J."/>
            <person name="Henrissat B."/>
            <person name="Iturriaga E.A."/>
            <person name="Lang B.F."/>
            <person name="Lavin J.L."/>
            <person name="Lee S."/>
            <person name="Li W."/>
            <person name="Lindquist E."/>
            <person name="Lopez-Garcia S."/>
            <person name="Luque E.M."/>
            <person name="Marcos A.T."/>
            <person name="Martin J."/>
            <person name="McCluskey K."/>
            <person name="Medina H.R."/>
            <person name="Miralles-Duran A."/>
            <person name="Miyazaki A."/>
            <person name="Munoz-Torres E."/>
            <person name="Oguiza J.A."/>
            <person name="Ohm R."/>
            <person name="Olmedo M."/>
            <person name="Orejas M."/>
            <person name="Ortiz-Castellanos L."/>
            <person name="Pisabarro A.G."/>
            <person name="Rodriguez-Romero J."/>
            <person name="Ruiz-Herrera J."/>
            <person name="Ruiz-Vazquez R."/>
            <person name="Sanz C."/>
            <person name="Schackwitz W."/>
            <person name="Schmutz J."/>
            <person name="Shahriari M."/>
            <person name="Shelest E."/>
            <person name="Silva-Franco F."/>
            <person name="Soanes D."/>
            <person name="Syed K."/>
            <person name="Tagua V.G."/>
            <person name="Talbot N.J."/>
            <person name="Thon M."/>
            <person name="De vries R.P."/>
            <person name="Wiebenga A."/>
            <person name="Yadav J.S."/>
            <person name="Braun E.L."/>
            <person name="Baker S."/>
            <person name="Garre V."/>
            <person name="Horwitz B."/>
            <person name="Torres-Martinez S."/>
            <person name="Idnurm A."/>
            <person name="Herrera-Estrella A."/>
            <person name="Gabaldon T."/>
            <person name="Grigoriev I.V."/>
        </authorList>
    </citation>
    <scope>NUCLEOTIDE SEQUENCE [LARGE SCALE GENOMIC DNA]</scope>
    <source>
        <strain evidence="3">NRRL 1555(-)</strain>
    </source>
</reference>
<dbReference type="RefSeq" id="XP_018284314.1">
    <property type="nucleotide sequence ID" value="XM_018437469.1"/>
</dbReference>
<dbReference type="VEuPathDB" id="FungiDB:PHYBLDRAFT_175327"/>
<dbReference type="Proteomes" id="UP000077315">
    <property type="component" value="Unassembled WGS sequence"/>
</dbReference>
<feature type="transmembrane region" description="Helical" evidence="1">
    <location>
        <begin position="24"/>
        <end position="42"/>
    </location>
</feature>
<keyword evidence="1" id="KW-0812">Transmembrane</keyword>
<evidence type="ECO:0000313" key="3">
    <source>
        <dbReference type="Proteomes" id="UP000077315"/>
    </source>
</evidence>
<dbReference type="GeneID" id="28998375"/>
<keyword evidence="3" id="KW-1185">Reference proteome</keyword>
<dbReference type="InParanoid" id="A0A162N6P2"/>
<dbReference type="AlphaFoldDB" id="A0A162N6P2"/>
<sequence length="104" mass="12033">MCQKINELFTIEYPVTKMSSLDESLLIFFLVFLFLFLAQDYTKSGKGCMNMSVFDLHANSLDTPIFAKQRNEIPTVSKKDKEGSLHPWLIYNASHVALQDIWLR</sequence>
<proteinExistence type="predicted"/>
<gene>
    <name evidence="2" type="ORF">PHYBLDRAFT_175327</name>
</gene>
<organism evidence="2 3">
    <name type="scientific">Phycomyces blakesleeanus (strain ATCC 8743b / DSM 1359 / FGSC 10004 / NBRC 33097 / NRRL 1555)</name>
    <dbReference type="NCBI Taxonomy" id="763407"/>
    <lineage>
        <taxon>Eukaryota</taxon>
        <taxon>Fungi</taxon>
        <taxon>Fungi incertae sedis</taxon>
        <taxon>Mucoromycota</taxon>
        <taxon>Mucoromycotina</taxon>
        <taxon>Mucoromycetes</taxon>
        <taxon>Mucorales</taxon>
        <taxon>Phycomycetaceae</taxon>
        <taxon>Phycomyces</taxon>
    </lineage>
</organism>
<evidence type="ECO:0000256" key="1">
    <source>
        <dbReference type="SAM" id="Phobius"/>
    </source>
</evidence>
<name>A0A162N6P2_PHYB8</name>
<dbReference type="EMBL" id="KV441004">
    <property type="protein sequence ID" value="OAD66274.1"/>
    <property type="molecule type" value="Genomic_DNA"/>
</dbReference>
<keyword evidence="1" id="KW-0472">Membrane</keyword>